<evidence type="ECO:0000256" key="16">
    <source>
        <dbReference type="ARBA" id="ARBA00023125"/>
    </source>
</evidence>
<dbReference type="InterPro" id="IPR026851">
    <property type="entry name" value="Dna2/JHS1_DEXXQ-box"/>
</dbReference>
<dbReference type="Gene3D" id="3.90.320.10">
    <property type="match status" value="1"/>
</dbReference>
<keyword evidence="17" id="KW-0496">Mitochondrion</keyword>
<name>A0A834IHG7_RHYFE</name>
<keyword evidence="12 22" id="KW-0347">Helicase</keyword>
<evidence type="ECO:0000256" key="20">
    <source>
        <dbReference type="ARBA" id="ARBA00023268"/>
    </source>
</evidence>
<evidence type="ECO:0000256" key="22">
    <source>
        <dbReference type="RuleBase" id="RU367041"/>
    </source>
</evidence>
<keyword evidence="29" id="KW-1185">Reference proteome</keyword>
<dbReference type="InterPro" id="IPR041679">
    <property type="entry name" value="DNA2/NAM7-like_C"/>
</dbReference>
<evidence type="ECO:0000313" key="29">
    <source>
        <dbReference type="Proteomes" id="UP000625711"/>
    </source>
</evidence>
<evidence type="ECO:0000259" key="27">
    <source>
        <dbReference type="Pfam" id="PF21123"/>
    </source>
</evidence>
<evidence type="ECO:0000256" key="15">
    <source>
        <dbReference type="ARBA" id="ARBA00023014"/>
    </source>
</evidence>
<evidence type="ECO:0000313" key="28">
    <source>
        <dbReference type="EMBL" id="KAF7279097.1"/>
    </source>
</evidence>
<dbReference type="GO" id="GO:0005524">
    <property type="term" value="F:ATP binding"/>
    <property type="evidence" value="ECO:0007669"/>
    <property type="project" value="UniProtKB-UniRule"/>
</dbReference>
<evidence type="ECO:0000256" key="21">
    <source>
        <dbReference type="ARBA" id="ARBA00047995"/>
    </source>
</evidence>
<dbReference type="GO" id="GO:0051539">
    <property type="term" value="F:4 iron, 4 sulfur cluster binding"/>
    <property type="evidence" value="ECO:0007669"/>
    <property type="project" value="UniProtKB-UniRule"/>
</dbReference>
<dbReference type="CDD" id="cd18808">
    <property type="entry name" value="SF1_C_Upf1"/>
    <property type="match status" value="1"/>
</dbReference>
<dbReference type="GO" id="GO:0071932">
    <property type="term" value="P:replication fork reversal"/>
    <property type="evidence" value="ECO:0007669"/>
    <property type="project" value="TreeGrafter"/>
</dbReference>
<dbReference type="Proteomes" id="UP000625711">
    <property type="component" value="Unassembled WGS sequence"/>
</dbReference>
<dbReference type="InterPro" id="IPR045055">
    <property type="entry name" value="DNA2/NAM7-like"/>
</dbReference>
<proteinExistence type="inferred from homology"/>
<dbReference type="InterPro" id="IPR011604">
    <property type="entry name" value="PDDEXK-like_dom_sf"/>
</dbReference>
<dbReference type="OrthoDB" id="306218at2759"/>
<dbReference type="InterPro" id="IPR047187">
    <property type="entry name" value="SF1_C_Upf1"/>
</dbReference>
<evidence type="ECO:0000256" key="14">
    <source>
        <dbReference type="ARBA" id="ARBA00023004"/>
    </source>
</evidence>
<evidence type="ECO:0000256" key="1">
    <source>
        <dbReference type="ARBA" id="ARBA00001966"/>
    </source>
</evidence>
<dbReference type="InterPro" id="IPR041677">
    <property type="entry name" value="DNA2/NAM7_AAA_11"/>
</dbReference>
<dbReference type="PANTHER" id="PTHR10887:SF433">
    <property type="entry name" value="DNA REPLICATION ATP-DEPENDENT HELICASE_NUCLEASE DNA2"/>
    <property type="match status" value="1"/>
</dbReference>
<dbReference type="EMBL" id="JAACXV010000376">
    <property type="protein sequence ID" value="KAF7279097.1"/>
    <property type="molecule type" value="Genomic_DNA"/>
</dbReference>
<feature type="domain" description="DNA2 rift barrel" evidence="27">
    <location>
        <begin position="687"/>
        <end position="784"/>
    </location>
</feature>
<evidence type="ECO:0000256" key="19">
    <source>
        <dbReference type="ARBA" id="ARBA00023242"/>
    </source>
</evidence>
<dbReference type="Pfam" id="PF08696">
    <property type="entry name" value="Dna2"/>
    <property type="match status" value="1"/>
</dbReference>
<evidence type="ECO:0000256" key="5">
    <source>
        <dbReference type="ARBA" id="ARBA00022705"/>
    </source>
</evidence>
<dbReference type="Pfam" id="PF13086">
    <property type="entry name" value="AAA_11"/>
    <property type="match status" value="2"/>
</dbReference>
<keyword evidence="20 22" id="KW-0511">Multifunctional enzyme</keyword>
<dbReference type="Pfam" id="PF13087">
    <property type="entry name" value="AAA_12"/>
    <property type="match status" value="1"/>
</dbReference>
<feature type="domain" description="DNA replication factor Dna2 N-terminal" evidence="24">
    <location>
        <begin position="308"/>
        <end position="507"/>
    </location>
</feature>
<dbReference type="CDD" id="cd22318">
    <property type="entry name" value="DNA2_N-like"/>
    <property type="match status" value="1"/>
</dbReference>
<dbReference type="Pfam" id="PF21123">
    <property type="entry name" value="Dna2_Rift"/>
    <property type="match status" value="1"/>
</dbReference>
<dbReference type="InterPro" id="IPR014808">
    <property type="entry name" value="DNA_replication_fac_Dna2_N"/>
</dbReference>
<dbReference type="CDD" id="cd18041">
    <property type="entry name" value="DEXXQc_DNA2"/>
    <property type="match status" value="1"/>
</dbReference>
<comment type="caution">
    <text evidence="28">The sequence shown here is derived from an EMBL/GenBank/DDBJ whole genome shotgun (WGS) entry which is preliminary data.</text>
</comment>
<dbReference type="GO" id="GO:0046872">
    <property type="term" value="F:metal ion binding"/>
    <property type="evidence" value="ECO:0007669"/>
    <property type="project" value="UniProtKB-UniRule"/>
</dbReference>
<dbReference type="GO" id="GO:0017116">
    <property type="term" value="F:single-stranded DNA helicase activity"/>
    <property type="evidence" value="ECO:0007669"/>
    <property type="project" value="UniProtKB-UniRule"/>
</dbReference>
<evidence type="ECO:0000259" key="24">
    <source>
        <dbReference type="Pfam" id="PF08696"/>
    </source>
</evidence>
<organism evidence="28 29">
    <name type="scientific">Rhynchophorus ferrugineus</name>
    <name type="common">Red palm weevil</name>
    <name type="synonym">Curculio ferrugineus</name>
    <dbReference type="NCBI Taxonomy" id="354439"/>
    <lineage>
        <taxon>Eukaryota</taxon>
        <taxon>Metazoa</taxon>
        <taxon>Ecdysozoa</taxon>
        <taxon>Arthropoda</taxon>
        <taxon>Hexapoda</taxon>
        <taxon>Insecta</taxon>
        <taxon>Pterygota</taxon>
        <taxon>Neoptera</taxon>
        <taxon>Endopterygota</taxon>
        <taxon>Coleoptera</taxon>
        <taxon>Polyphaga</taxon>
        <taxon>Cucujiformia</taxon>
        <taxon>Curculionidae</taxon>
        <taxon>Dryophthorinae</taxon>
        <taxon>Rhynchophorus</taxon>
    </lineage>
</organism>
<evidence type="ECO:0000256" key="4">
    <source>
        <dbReference type="ARBA" id="ARBA00022485"/>
    </source>
</evidence>
<evidence type="ECO:0000256" key="13">
    <source>
        <dbReference type="ARBA" id="ARBA00022840"/>
    </source>
</evidence>
<dbReference type="GO" id="GO:0017108">
    <property type="term" value="F:5'-flap endonuclease activity"/>
    <property type="evidence" value="ECO:0007669"/>
    <property type="project" value="UniProtKB-UniRule"/>
</dbReference>
<keyword evidence="15 22" id="KW-0411">Iron-sulfur</keyword>
<dbReference type="GO" id="GO:0005694">
    <property type="term" value="C:chromosome"/>
    <property type="evidence" value="ECO:0007669"/>
    <property type="project" value="UniProtKB-SubCell"/>
</dbReference>
<evidence type="ECO:0000256" key="10">
    <source>
        <dbReference type="ARBA" id="ARBA00022763"/>
    </source>
</evidence>
<evidence type="ECO:0000256" key="17">
    <source>
        <dbReference type="ARBA" id="ARBA00023128"/>
    </source>
</evidence>
<evidence type="ECO:0000256" key="12">
    <source>
        <dbReference type="ARBA" id="ARBA00022806"/>
    </source>
</evidence>
<keyword evidence="18 22" id="KW-0234">DNA repair</keyword>
<dbReference type="GO" id="GO:0003677">
    <property type="term" value="F:DNA binding"/>
    <property type="evidence" value="ECO:0007669"/>
    <property type="project" value="UniProtKB-UniRule"/>
</dbReference>
<protein>
    <recommendedName>
        <fullName evidence="22">DNA replication ATP-dependent helicase/nuclease</fullName>
        <ecNumber evidence="22">3.1.-.-</ecNumber>
        <ecNumber evidence="22">3.6.4.12</ecNumber>
    </recommendedName>
</protein>
<evidence type="ECO:0000259" key="25">
    <source>
        <dbReference type="Pfam" id="PF13086"/>
    </source>
</evidence>
<comment type="cofactor">
    <cofactor evidence="1">
        <name>[4Fe-4S] cluster</name>
        <dbReference type="ChEBI" id="CHEBI:49883"/>
    </cofactor>
</comment>
<dbReference type="EC" id="3.1.-.-" evidence="22"/>
<dbReference type="PANTHER" id="PTHR10887">
    <property type="entry name" value="DNA2/NAM7 HELICASE FAMILY"/>
    <property type="match status" value="1"/>
</dbReference>
<evidence type="ECO:0000256" key="18">
    <source>
        <dbReference type="ARBA" id="ARBA00023204"/>
    </source>
</evidence>
<dbReference type="InterPro" id="IPR048459">
    <property type="entry name" value="DNA2_Rift"/>
</dbReference>
<dbReference type="GO" id="GO:0033567">
    <property type="term" value="P:DNA replication, Okazaki fragment processing"/>
    <property type="evidence" value="ECO:0007669"/>
    <property type="project" value="UniProtKB-UniRule"/>
</dbReference>
<dbReference type="GO" id="GO:0006281">
    <property type="term" value="P:DNA repair"/>
    <property type="evidence" value="ECO:0007669"/>
    <property type="project" value="UniProtKB-KW"/>
</dbReference>
<dbReference type="AlphaFoldDB" id="A0A834IHG7"/>
<reference evidence="28" key="1">
    <citation type="submission" date="2020-08" db="EMBL/GenBank/DDBJ databases">
        <title>Genome sequencing and assembly of the red palm weevil Rhynchophorus ferrugineus.</title>
        <authorList>
            <person name="Dias G.B."/>
            <person name="Bergman C.M."/>
            <person name="Manee M."/>
        </authorList>
    </citation>
    <scope>NUCLEOTIDE SEQUENCE</scope>
    <source>
        <strain evidence="28">AA-2017</strain>
        <tissue evidence="28">Whole larva</tissue>
    </source>
</reference>
<keyword evidence="14 22" id="KW-0408">Iron</keyword>
<evidence type="ECO:0000259" key="26">
    <source>
        <dbReference type="Pfam" id="PF13087"/>
    </source>
</evidence>
<keyword evidence="11 22" id="KW-0378">Hydrolase</keyword>
<keyword evidence="8 22" id="KW-0547">Nucleotide-binding</keyword>
<feature type="domain" description="DNA2/NAM7 helicase helicase" evidence="25">
    <location>
        <begin position="944"/>
        <end position="1010"/>
    </location>
</feature>
<sequence>MKKTLSKTKGNGCKKISSYFKTTGTVLKKTTSSQNDNDVILLDSDEEQINLDHKEIMSKRKLENGESNISPPFKKHYCKTSPVPSTSETNSVINIKNIKELLSPRALKAYNTMNEKVEKVLDEIKQNTHISEIIQCKTPEKQNLIKKKTPIKSSEKASVSNKKTPKKLYLQSPNKINVDVLKNFVKVTPKKSNNAQYDEKKCGEVQNVNETTPKKYQIVTSFSPTEKVRTQLDFSSCNEVVNQEVASELGVVSNENINLSDLIFDDSWGDDMFEGKKYTLDLSVSQHCEVISTEKKKLEVILTVKSTNTDEQAICRLRDIWFDTKLNIGDTLNITAIKSGEDNEWLVDNHNGILVYEPDFLISATSIANGVFCKRKVVFTEKYRGFDPTNKHMIVGSMVHMLLQDVLIKKIYQLENIKNYASELVKKPNYVADIYACGEPYDTVKEEFFLYVPKVYDFITNYIQKNTKLQASKKDDWKGRITDIEDVEENIWCTSLGVKGKVDITIKNGDEVLPIEVKSGRATVSVEHRGQVLLYIMMMNKLGYKVSSGLLLYLKEGILKEVPPTASEKAGLMMLRNELAFYLTKQPKLVNDDSAKSIIEQPQLPEPIYNRFCGSCPYNVICVTQARYFNQDISHLKPLKKVSDEIGDAITPEHVDYFMKWSALLTVEMGGASGRKNLKEIFTVAPRERKKKGKCLINLRIKAVTKEDNRLYTHKFEESKTKKSADVNFLASGLADHNYVVVSTEDRPAIASGFITQMSPNSVEVTLERDLTVKFKDKLFFIDSYDSTSLLTSSMASLGLILDTSEQGNKLRRIIVDRHPPTFQKTIPKTVALKAKPILKRLNMVQRRAVLRAIATEDYFLIKGMPGTGKTATIVALVELLVATGKTVLVTSHTHSAVDNVCLRLVKYGVDFMRLGNKNRINKDLWPFCEDELTRNCSLPEELETVYNNKSVVAVTCLGSSHFLLSRRKFDVCIVDESTQVVQCSVFRPIFSAKTFILIGDPDQLPAVIQNNDAVKLGMDESLFERLDSEVSRISLNINYRMNEPITALANALTYKDELVIGSEEIAKATLHIPKIEVLKSNNVFSWMLPFLSSDLDLAVQFIDTGPTWNLSHKVHWCRTPNVDESEKYTNIYEAAVIFHLVEALLKGGVTTNQIGVIATYRSQVAQLATLLKDKSVEVNTVDQYQGKDKNVIIYSCSKSIDCGSDWSTNQFELLESKRRLNVAITRAKHKLIIIGDWNTLKHYSTFKAIENNLKKNFTKLQECTGFSWSDILDLVRL</sequence>
<comment type="similarity">
    <text evidence="3 22">Belongs to the DNA2/NAM7 helicase family.</text>
</comment>
<evidence type="ECO:0000256" key="3">
    <source>
        <dbReference type="ARBA" id="ARBA00007913"/>
    </source>
</evidence>
<dbReference type="EC" id="3.6.4.12" evidence="22"/>
<keyword evidence="10 22" id="KW-0227">DNA damage</keyword>
<comment type="function">
    <text evidence="22">Key enzyme involved in DNA replication and DNA repair. Involved in Okazaki fragments processing by cleaving long flaps that escape FEN1: flaps that are longer than 27 nucleotides are coated by replication protein A complex (RPA), leading to recruit DNA2 which cleaves the flap until it is too short to bind RPA and becomes a substrate for FEN1. Also involved in 5'-end resection of DNA during double-strand break (DSB) repair by mediating the cleavage of 5'-ssDNA.</text>
</comment>
<keyword evidence="7 22" id="KW-0479">Metal-binding</keyword>
<accession>A0A834IHG7</accession>
<keyword evidence="9" id="KW-0255">Endonuclease</keyword>
<dbReference type="SUPFAM" id="SSF52540">
    <property type="entry name" value="P-loop containing nucleoside triphosphate hydrolases"/>
    <property type="match status" value="1"/>
</dbReference>
<comment type="subcellular location">
    <subcellularLocation>
        <location evidence="2">Mitochondrion</location>
    </subcellularLocation>
    <subcellularLocation>
        <location evidence="22">Nucleus</location>
    </subcellularLocation>
    <subcellularLocation>
        <location evidence="22">Chromosome</location>
    </subcellularLocation>
</comment>
<comment type="catalytic activity">
    <reaction evidence="21 22">
        <text>ATP + H2O = ADP + phosphate + H(+)</text>
        <dbReference type="Rhea" id="RHEA:13065"/>
        <dbReference type="ChEBI" id="CHEBI:15377"/>
        <dbReference type="ChEBI" id="CHEBI:15378"/>
        <dbReference type="ChEBI" id="CHEBI:30616"/>
        <dbReference type="ChEBI" id="CHEBI:43474"/>
        <dbReference type="ChEBI" id="CHEBI:456216"/>
        <dbReference type="EC" id="3.6.4.12"/>
    </reaction>
</comment>
<evidence type="ECO:0000256" key="11">
    <source>
        <dbReference type="ARBA" id="ARBA00022801"/>
    </source>
</evidence>
<evidence type="ECO:0000256" key="6">
    <source>
        <dbReference type="ARBA" id="ARBA00022722"/>
    </source>
</evidence>
<evidence type="ECO:0000256" key="23">
    <source>
        <dbReference type="SAM" id="MobiDB-lite"/>
    </source>
</evidence>
<evidence type="ECO:0000256" key="9">
    <source>
        <dbReference type="ARBA" id="ARBA00022759"/>
    </source>
</evidence>
<feature type="region of interest" description="Disordered" evidence="23">
    <location>
        <begin position="146"/>
        <end position="165"/>
    </location>
</feature>
<keyword evidence="19 22" id="KW-0539">Nucleus</keyword>
<dbReference type="InterPro" id="IPR027417">
    <property type="entry name" value="P-loop_NTPase"/>
</dbReference>
<keyword evidence="16 22" id="KW-0238">DNA-binding</keyword>
<evidence type="ECO:0000256" key="7">
    <source>
        <dbReference type="ARBA" id="ARBA00022723"/>
    </source>
</evidence>
<dbReference type="GO" id="GO:0005739">
    <property type="term" value="C:mitochondrion"/>
    <property type="evidence" value="ECO:0007669"/>
    <property type="project" value="UniProtKB-SubCell"/>
</dbReference>
<keyword evidence="4 22" id="KW-0004">4Fe-4S</keyword>
<keyword evidence="13 22" id="KW-0067">ATP-binding</keyword>
<keyword evidence="6 22" id="KW-0540">Nuclease</keyword>
<evidence type="ECO:0000256" key="8">
    <source>
        <dbReference type="ARBA" id="ARBA00022741"/>
    </source>
</evidence>
<keyword evidence="5 22" id="KW-0235">DNA replication</keyword>
<feature type="domain" description="DNA2/NAM7 helicase helicase" evidence="25">
    <location>
        <begin position="842"/>
        <end position="934"/>
    </location>
</feature>
<evidence type="ECO:0000256" key="2">
    <source>
        <dbReference type="ARBA" id="ARBA00004173"/>
    </source>
</evidence>
<dbReference type="Gene3D" id="3.40.50.300">
    <property type="entry name" value="P-loop containing nucleotide triphosphate hydrolases"/>
    <property type="match status" value="3"/>
</dbReference>
<gene>
    <name evidence="28" type="ORF">GWI33_007645</name>
</gene>
<keyword evidence="22" id="KW-0158">Chromosome</keyword>
<dbReference type="GO" id="GO:0005634">
    <property type="term" value="C:nucleus"/>
    <property type="evidence" value="ECO:0007669"/>
    <property type="project" value="UniProtKB-SubCell"/>
</dbReference>
<feature type="domain" description="DNA2/NAM7 helicase-like C-terminal" evidence="26">
    <location>
        <begin position="1019"/>
        <end position="1237"/>
    </location>
</feature>